<dbReference type="SUPFAM" id="SSF54060">
    <property type="entry name" value="His-Me finger endonucleases"/>
    <property type="match status" value="1"/>
</dbReference>
<dbReference type="Pfam" id="PF13392">
    <property type="entry name" value="HNH_3"/>
    <property type="match status" value="1"/>
</dbReference>
<reference evidence="2" key="2">
    <citation type="submission" date="2020-09" db="EMBL/GenBank/DDBJ databases">
        <authorList>
            <person name="Sun Q."/>
            <person name="Ohkuma M."/>
        </authorList>
    </citation>
    <scope>NUCLEOTIDE SEQUENCE</scope>
    <source>
        <strain evidence="2">JCM 19018</strain>
    </source>
</reference>
<comment type="caution">
    <text evidence="2">The sequence shown here is derived from an EMBL/GenBank/DDBJ whole genome shotgun (WGS) entry which is preliminary data.</text>
</comment>
<dbReference type="Proteomes" id="UP000614221">
    <property type="component" value="Unassembled WGS sequence"/>
</dbReference>
<reference evidence="2" key="1">
    <citation type="journal article" date="2014" name="Int. J. Syst. Evol. Microbiol.">
        <title>Complete genome sequence of Corynebacterium casei LMG S-19264T (=DSM 44701T), isolated from a smear-ripened cheese.</title>
        <authorList>
            <consortium name="US DOE Joint Genome Institute (JGI-PGF)"/>
            <person name="Walter F."/>
            <person name="Albersmeier A."/>
            <person name="Kalinowski J."/>
            <person name="Ruckert C."/>
        </authorList>
    </citation>
    <scope>NUCLEOTIDE SEQUENCE</scope>
    <source>
        <strain evidence="2">JCM 19018</strain>
    </source>
</reference>
<dbReference type="OrthoDB" id="223711at2157"/>
<dbReference type="AlphaFoldDB" id="A0A830F650"/>
<evidence type="ECO:0000259" key="1">
    <source>
        <dbReference type="Pfam" id="PF13392"/>
    </source>
</evidence>
<evidence type="ECO:0000313" key="2">
    <source>
        <dbReference type="EMBL" id="GGK79352.1"/>
    </source>
</evidence>
<feature type="domain" description="HNH nuclease" evidence="1">
    <location>
        <begin position="87"/>
        <end position="131"/>
    </location>
</feature>
<sequence>MTDADHPWRDESLLRDLYWDQELSTTEIADKLGCTQQTVSKWMQRLDIPRRDPRDAAPNRRRHPAVFTDRGYVICASNYRGTTDSVGIHRLVMVAERGFDAVANKHVHHKNGVRWDNRPGNLELLSRAEHADRHDFGSEIKPTDYEWDVSDRERDERGRFK</sequence>
<dbReference type="InterPro" id="IPR044925">
    <property type="entry name" value="His-Me_finger_sf"/>
</dbReference>
<dbReference type="EMBL" id="BMPD01000007">
    <property type="protein sequence ID" value="GGK79352.1"/>
    <property type="molecule type" value="Genomic_DNA"/>
</dbReference>
<organism evidence="2 3">
    <name type="scientific">Haloarcula sebkhae</name>
    <dbReference type="NCBI Taxonomy" id="932660"/>
    <lineage>
        <taxon>Archaea</taxon>
        <taxon>Methanobacteriati</taxon>
        <taxon>Methanobacteriota</taxon>
        <taxon>Stenosarchaea group</taxon>
        <taxon>Halobacteria</taxon>
        <taxon>Halobacteriales</taxon>
        <taxon>Haloarculaceae</taxon>
        <taxon>Haloarcula</taxon>
    </lineage>
</organism>
<accession>A0A830F650</accession>
<dbReference type="InterPro" id="IPR003615">
    <property type="entry name" value="HNH_nuc"/>
</dbReference>
<evidence type="ECO:0000313" key="3">
    <source>
        <dbReference type="Proteomes" id="UP000614221"/>
    </source>
</evidence>
<gene>
    <name evidence="2" type="ORF">GCM10009067_34550</name>
</gene>
<protein>
    <recommendedName>
        <fullName evidence="1">HNH nuclease domain-containing protein</fullName>
    </recommendedName>
</protein>
<name>A0A830F650_9EURY</name>
<proteinExistence type="predicted"/>
<dbReference type="Pfam" id="PF13384">
    <property type="entry name" value="HTH_23"/>
    <property type="match status" value="1"/>
</dbReference>
<dbReference type="Gene3D" id="3.90.75.20">
    <property type="match status" value="1"/>
</dbReference>
<dbReference type="RefSeq" id="WP_188979844.1">
    <property type="nucleotide sequence ID" value="NZ_BMPD01000007.1"/>
</dbReference>